<evidence type="ECO:0000313" key="1">
    <source>
        <dbReference type="EMBL" id="CAF5071255.1"/>
    </source>
</evidence>
<dbReference type="Proteomes" id="UP000663848">
    <property type="component" value="Unassembled WGS sequence"/>
</dbReference>
<dbReference type="EMBL" id="CAJOBR010060457">
    <property type="protein sequence ID" value="CAF5071255.1"/>
    <property type="molecule type" value="Genomic_DNA"/>
</dbReference>
<reference evidence="1" key="1">
    <citation type="submission" date="2021-02" db="EMBL/GenBank/DDBJ databases">
        <authorList>
            <person name="Nowell W R."/>
        </authorList>
    </citation>
    <scope>NUCLEOTIDE SEQUENCE</scope>
</reference>
<name>A0A822DIM1_9BILA</name>
<gene>
    <name evidence="1" type="ORF">QYT958_LOCUS43268</name>
</gene>
<dbReference type="AlphaFoldDB" id="A0A822DIM1"/>
<feature type="non-terminal residue" evidence="1">
    <location>
        <position position="1"/>
    </location>
</feature>
<protein>
    <submittedName>
        <fullName evidence="1">Uncharacterized protein</fullName>
    </submittedName>
</protein>
<proteinExistence type="predicted"/>
<accession>A0A822DIM1</accession>
<sequence>PPHVSAAHPLIPADSIIQQTILEVPQQPMVKSSPEILQAKPVVATEPIPIPQATENNSSVSGSAGSLEVLDAALKKTFNKTNVPQGT</sequence>
<organism evidence="1 2">
    <name type="scientific">Rotaria socialis</name>
    <dbReference type="NCBI Taxonomy" id="392032"/>
    <lineage>
        <taxon>Eukaryota</taxon>
        <taxon>Metazoa</taxon>
        <taxon>Spiralia</taxon>
        <taxon>Gnathifera</taxon>
        <taxon>Rotifera</taxon>
        <taxon>Eurotatoria</taxon>
        <taxon>Bdelloidea</taxon>
        <taxon>Philodinida</taxon>
        <taxon>Philodinidae</taxon>
        <taxon>Rotaria</taxon>
    </lineage>
</organism>
<evidence type="ECO:0000313" key="2">
    <source>
        <dbReference type="Proteomes" id="UP000663848"/>
    </source>
</evidence>
<comment type="caution">
    <text evidence="1">The sequence shown here is derived from an EMBL/GenBank/DDBJ whole genome shotgun (WGS) entry which is preliminary data.</text>
</comment>
<feature type="non-terminal residue" evidence="1">
    <location>
        <position position="87"/>
    </location>
</feature>